<dbReference type="OrthoDB" id="3061561at2759"/>
<evidence type="ECO:0000313" key="1">
    <source>
        <dbReference type="EMBL" id="CAF9915792.1"/>
    </source>
</evidence>
<dbReference type="EMBL" id="CAJPDS010000016">
    <property type="protein sequence ID" value="CAF9915792.1"/>
    <property type="molecule type" value="Genomic_DNA"/>
</dbReference>
<evidence type="ECO:0000313" key="2">
    <source>
        <dbReference type="Proteomes" id="UP000664521"/>
    </source>
</evidence>
<accession>A0A8H3F012</accession>
<dbReference type="Proteomes" id="UP000664521">
    <property type="component" value="Unassembled WGS sequence"/>
</dbReference>
<proteinExistence type="predicted"/>
<organism evidence="1 2">
    <name type="scientific">Heterodermia speciosa</name>
    <dbReference type="NCBI Taxonomy" id="116794"/>
    <lineage>
        <taxon>Eukaryota</taxon>
        <taxon>Fungi</taxon>
        <taxon>Dikarya</taxon>
        <taxon>Ascomycota</taxon>
        <taxon>Pezizomycotina</taxon>
        <taxon>Lecanoromycetes</taxon>
        <taxon>OSLEUM clade</taxon>
        <taxon>Lecanoromycetidae</taxon>
        <taxon>Caliciales</taxon>
        <taxon>Physciaceae</taxon>
        <taxon>Heterodermia</taxon>
    </lineage>
</organism>
<comment type="caution">
    <text evidence="1">The sequence shown here is derived from an EMBL/GenBank/DDBJ whole genome shotgun (WGS) entry which is preliminary data.</text>
</comment>
<keyword evidence="2" id="KW-1185">Reference proteome</keyword>
<sequence>MRKVNQAYGLPDPPMWYQTLFKSTIAAMVKLVKNVMHYKKEPVRQPTLEAQKESPPNKRHPWTITHGFYAVMGGLALDVGDDLPEVEKFLPSGRHGAWFLDTEAISLLLKNDDKARQGFPNLTEEEIKAKSKANGLAKTLVCIQVSWFIAQCLTRCK</sequence>
<name>A0A8H3F012_9LECA</name>
<dbReference type="PANTHER" id="PTHR35043:SF7">
    <property type="entry name" value="TRANSCRIPTION FACTOR DOMAIN-CONTAINING PROTEIN"/>
    <property type="match status" value="1"/>
</dbReference>
<gene>
    <name evidence="1" type="ORF">HETSPECPRED_002584</name>
</gene>
<protein>
    <submittedName>
        <fullName evidence="1">Uncharacterized protein</fullName>
    </submittedName>
</protein>
<dbReference type="PANTHER" id="PTHR35043">
    <property type="entry name" value="TRANSCRIPTION FACTOR DOMAIN-CONTAINING PROTEIN"/>
    <property type="match status" value="1"/>
</dbReference>
<dbReference type="AlphaFoldDB" id="A0A8H3F012"/>
<reference evidence="1" key="1">
    <citation type="submission" date="2021-03" db="EMBL/GenBank/DDBJ databases">
        <authorList>
            <person name="Tagirdzhanova G."/>
        </authorList>
    </citation>
    <scope>NUCLEOTIDE SEQUENCE</scope>
</reference>